<dbReference type="InterPro" id="IPR006495">
    <property type="entry name" value="CitD"/>
</dbReference>
<evidence type="ECO:0000313" key="6">
    <source>
        <dbReference type="EMBL" id="UEL48891.1"/>
    </source>
</evidence>
<dbReference type="Pfam" id="PF06857">
    <property type="entry name" value="ACP"/>
    <property type="match status" value="1"/>
</dbReference>
<keyword evidence="7" id="KW-1185">Reference proteome</keyword>
<comment type="subcellular location">
    <subcellularLocation>
        <location evidence="1 4">Cytoplasm</location>
    </subcellularLocation>
</comment>
<sequence length="95" mass="10631">MKLLEIANAGTLESSDIQVIIEPNENNGIVIELESVVKNQFGDQIIDVMMKTLQELDVKDAKIFANDKGAIDAVIKSRVQTAVYRSAKCNDYKWM</sequence>
<dbReference type="NCBIfam" id="NF009726">
    <property type="entry name" value="PRK13253.1"/>
    <property type="match status" value="1"/>
</dbReference>
<dbReference type="Proteomes" id="UP001198983">
    <property type="component" value="Chromosome"/>
</dbReference>
<dbReference type="NCBIfam" id="TIGR01608">
    <property type="entry name" value="citD"/>
    <property type="match status" value="1"/>
</dbReference>
<dbReference type="RefSeq" id="WP_074920075.1">
    <property type="nucleotide sequence ID" value="NZ_CP081135.1"/>
</dbReference>
<dbReference type="KEGG" id="tem:JW646_05430"/>
<evidence type="ECO:0000256" key="5">
    <source>
        <dbReference type="PIRSR" id="PIRSR002736-50"/>
    </source>
</evidence>
<comment type="subunit">
    <text evidence="4">Oligomer with a subunit composition of (alpha,beta,gamma)6.</text>
</comment>
<feature type="modified residue" description="O-(phosphoribosyl dephospho-coenzyme A)serine" evidence="4 5">
    <location>
        <position position="14"/>
    </location>
</feature>
<comment type="function">
    <text evidence="4">Covalent carrier of the coenzyme of citrate lyase.</text>
</comment>
<dbReference type="GO" id="GO:0016829">
    <property type="term" value="F:lyase activity"/>
    <property type="evidence" value="ECO:0007669"/>
    <property type="project" value="UniProtKB-KW"/>
</dbReference>
<keyword evidence="6" id="KW-0456">Lyase</keyword>
<evidence type="ECO:0000256" key="4">
    <source>
        <dbReference type="HAMAP-Rule" id="MF_00805"/>
    </source>
</evidence>
<evidence type="ECO:0000256" key="1">
    <source>
        <dbReference type="ARBA" id="ARBA00004496"/>
    </source>
</evidence>
<dbReference type="InterPro" id="IPR023439">
    <property type="entry name" value="Mal_deCO2ase/Cit_lyase_ACP"/>
</dbReference>
<protein>
    <recommendedName>
        <fullName evidence="4">Citrate lyase acyl carrier protein</fullName>
    </recommendedName>
    <alternativeName>
        <fullName evidence="4">Citrate lyase gamma chain</fullName>
    </alternativeName>
</protein>
<organism evidence="6 7">
    <name type="scientific">Terrisporobacter hibernicus</name>
    <dbReference type="NCBI Taxonomy" id="2813371"/>
    <lineage>
        <taxon>Bacteria</taxon>
        <taxon>Bacillati</taxon>
        <taxon>Bacillota</taxon>
        <taxon>Clostridia</taxon>
        <taxon>Peptostreptococcales</taxon>
        <taxon>Peptostreptococcaceae</taxon>
        <taxon>Terrisporobacter</taxon>
    </lineage>
</organism>
<accession>A0AAX2ZIP1</accession>
<comment type="similarity">
    <text evidence="4">Belongs to the CitD family.</text>
</comment>
<gene>
    <name evidence="4 6" type="primary">citD</name>
    <name evidence="6" type="ORF">JW646_05430</name>
</gene>
<evidence type="ECO:0000256" key="3">
    <source>
        <dbReference type="ARBA" id="ARBA00022553"/>
    </source>
</evidence>
<dbReference type="EMBL" id="CP081135">
    <property type="protein sequence ID" value="UEL48891.1"/>
    <property type="molecule type" value="Genomic_DNA"/>
</dbReference>
<evidence type="ECO:0000313" key="7">
    <source>
        <dbReference type="Proteomes" id="UP001198983"/>
    </source>
</evidence>
<evidence type="ECO:0000256" key="2">
    <source>
        <dbReference type="ARBA" id="ARBA00022490"/>
    </source>
</evidence>
<keyword evidence="2 4" id="KW-0963">Cytoplasm</keyword>
<keyword evidence="3 4" id="KW-0597">Phosphoprotein</keyword>
<name>A0AAX2ZIP1_9FIRM</name>
<dbReference type="AlphaFoldDB" id="A0AAX2ZIP1"/>
<proteinExistence type="inferred from homology"/>
<dbReference type="PIRSF" id="PIRSF002736">
    <property type="entry name" value="Citrt_lyas_gamma"/>
    <property type="match status" value="1"/>
</dbReference>
<dbReference type="GO" id="GO:0005737">
    <property type="term" value="C:cytoplasm"/>
    <property type="evidence" value="ECO:0007669"/>
    <property type="project" value="UniProtKB-SubCell"/>
</dbReference>
<reference evidence="6 7" key="1">
    <citation type="journal article" date="2023" name="Int. J. Syst. Evol. Microbiol.">
        <title>Terrisporobacter hibernicus sp. nov., isolated from bovine faeces in Northern Ireland.</title>
        <authorList>
            <person name="Mitchell M."/>
            <person name="Nguyen S.V."/>
            <person name="Connor M."/>
            <person name="Fairley D.J."/>
            <person name="Donoghue O."/>
            <person name="Marshall H."/>
            <person name="Koolman L."/>
            <person name="McMullan G."/>
            <person name="Schaffer K.E."/>
            <person name="McGrath J.W."/>
            <person name="Fanning S."/>
        </authorList>
    </citation>
    <scope>NUCLEOTIDE SEQUENCE [LARGE SCALE GENOMIC DNA]</scope>
    <source>
        <strain evidence="6 7">MCA3</strain>
    </source>
</reference>
<dbReference type="HAMAP" id="MF_00805">
    <property type="entry name" value="CitD"/>
    <property type="match status" value="1"/>
</dbReference>